<dbReference type="SUPFAM" id="SSF46785">
    <property type="entry name" value="Winged helix' DNA-binding domain"/>
    <property type="match status" value="1"/>
</dbReference>
<reference evidence="1 2" key="1">
    <citation type="submission" date="2019-11" db="EMBL/GenBank/DDBJ databases">
        <title>Genome sequence of Deinococcus xianganensis Y35, AI-2 producing algicidal bacterium, isolated from lake water.</title>
        <authorList>
            <person name="Li Y."/>
        </authorList>
    </citation>
    <scope>NUCLEOTIDE SEQUENCE [LARGE SCALE GENOMIC DNA]</scope>
    <source>
        <strain evidence="1 2">Y35</strain>
    </source>
</reference>
<dbReference type="EMBL" id="WVHK01000020">
    <property type="protein sequence ID" value="MXV19484.1"/>
    <property type="molecule type" value="Genomic_DNA"/>
</dbReference>
<comment type="caution">
    <text evidence="1">The sequence shown here is derived from an EMBL/GenBank/DDBJ whole genome shotgun (WGS) entry which is preliminary data.</text>
</comment>
<dbReference type="CDD" id="cd00090">
    <property type="entry name" value="HTH_ARSR"/>
    <property type="match status" value="1"/>
</dbReference>
<dbReference type="Gene3D" id="1.10.10.10">
    <property type="entry name" value="Winged helix-like DNA-binding domain superfamily/Winged helix DNA-binding domain"/>
    <property type="match status" value="1"/>
</dbReference>
<evidence type="ECO:0000313" key="1">
    <source>
        <dbReference type="EMBL" id="MXV19484.1"/>
    </source>
</evidence>
<dbReference type="RefSeq" id="WP_160978209.1">
    <property type="nucleotide sequence ID" value="NZ_WVHK01000020.1"/>
</dbReference>
<dbReference type="InterPro" id="IPR036388">
    <property type="entry name" value="WH-like_DNA-bd_sf"/>
</dbReference>
<keyword evidence="2" id="KW-1185">Reference proteome</keyword>
<organism evidence="1 2">
    <name type="scientific">Deinococcus xianganensis</name>
    <dbReference type="NCBI Taxonomy" id="1507289"/>
    <lineage>
        <taxon>Bacteria</taxon>
        <taxon>Thermotogati</taxon>
        <taxon>Deinococcota</taxon>
        <taxon>Deinococci</taxon>
        <taxon>Deinococcales</taxon>
        <taxon>Deinococcaceae</taxon>
        <taxon>Deinococcus</taxon>
    </lineage>
</organism>
<name>A0A6I4YIE4_9DEIO</name>
<sequence>MPEPTQLESLRVTDEPAARALRQDTHLLGLFLSPASPSDVAARVDMPANLVHHHARRLAGLGLLFEQRREAGRVYYQLRARTFRVPSDLLPPQDPDGNGRGDLRDLTGGFLAAYERCWAFMRDGEEDVVGFGNAEHPAEPLEDVTDPIPVPFPAHLDRLTLRLTPERYARLARDLSDVLTRAAAEGHSETGDSCTLAVLAFKDPAQPAGTLSLSRNLNTFLGLRDRAAGIHPRPG</sequence>
<gene>
    <name evidence="1" type="ORF">GLX28_07540</name>
</gene>
<evidence type="ECO:0000313" key="2">
    <source>
        <dbReference type="Proteomes" id="UP000430519"/>
    </source>
</evidence>
<dbReference type="InterPro" id="IPR011991">
    <property type="entry name" value="ArsR-like_HTH"/>
</dbReference>
<dbReference type="AlphaFoldDB" id="A0A6I4YIE4"/>
<proteinExistence type="predicted"/>
<evidence type="ECO:0008006" key="3">
    <source>
        <dbReference type="Google" id="ProtNLM"/>
    </source>
</evidence>
<protein>
    <recommendedName>
        <fullName evidence="3">Helix-turn-helix domain-containing protein</fullName>
    </recommendedName>
</protein>
<dbReference type="Proteomes" id="UP000430519">
    <property type="component" value="Unassembled WGS sequence"/>
</dbReference>
<accession>A0A6I4YIE4</accession>
<dbReference type="InterPro" id="IPR036390">
    <property type="entry name" value="WH_DNA-bd_sf"/>
</dbReference>